<keyword evidence="3" id="KW-1185">Reference proteome</keyword>
<comment type="caution">
    <text evidence="2">The sequence shown here is derived from an EMBL/GenBank/DDBJ whole genome shotgun (WGS) entry which is preliminary data.</text>
</comment>
<dbReference type="Proteomes" id="UP000655208">
    <property type="component" value="Unassembled WGS sequence"/>
</dbReference>
<protein>
    <submittedName>
        <fullName evidence="2">Uncharacterized protein</fullName>
    </submittedName>
</protein>
<keyword evidence="1" id="KW-0472">Membrane</keyword>
<accession>A0A917TAE5</accession>
<dbReference type="InterPro" id="IPR056918">
    <property type="entry name" value="8xMP"/>
</dbReference>
<organism evidence="2 3">
    <name type="scientific">Nakamurella endophytica</name>
    <dbReference type="NCBI Taxonomy" id="1748367"/>
    <lineage>
        <taxon>Bacteria</taxon>
        <taxon>Bacillati</taxon>
        <taxon>Actinomycetota</taxon>
        <taxon>Actinomycetes</taxon>
        <taxon>Nakamurellales</taxon>
        <taxon>Nakamurellaceae</taxon>
        <taxon>Nakamurella</taxon>
    </lineage>
</organism>
<evidence type="ECO:0000256" key="1">
    <source>
        <dbReference type="SAM" id="Phobius"/>
    </source>
</evidence>
<feature type="transmembrane region" description="Helical" evidence="1">
    <location>
        <begin position="67"/>
        <end position="87"/>
    </location>
</feature>
<sequence>MSTPASRDDSNSLTTSDRIKLYELAIQSYHTDLNLYTTRMNLFLLVESAGVGLVFTDRARYNSGIAWFGLVVACAWAAVAASSYVWIYRFRQEAVNAGLELWKPTSTSPAAARQLLAFVNVFEPGITASRGGGLHKWMSHLGSFFVRPSGLMALLPFLFGVGWILILILRQ</sequence>
<keyword evidence="1" id="KW-1133">Transmembrane helix</keyword>
<keyword evidence="1" id="KW-0812">Transmembrane</keyword>
<dbReference type="AlphaFoldDB" id="A0A917TAE5"/>
<feature type="transmembrane region" description="Helical" evidence="1">
    <location>
        <begin position="150"/>
        <end position="169"/>
    </location>
</feature>
<name>A0A917TAE5_9ACTN</name>
<dbReference type="RefSeq" id="WP_188944665.1">
    <property type="nucleotide sequence ID" value="NZ_BMNA01000015.1"/>
</dbReference>
<gene>
    <name evidence="2" type="ORF">GCM10011594_40370</name>
</gene>
<evidence type="ECO:0000313" key="2">
    <source>
        <dbReference type="EMBL" id="GGM16251.1"/>
    </source>
</evidence>
<dbReference type="EMBL" id="BMNA01000015">
    <property type="protein sequence ID" value="GGM16251.1"/>
    <property type="molecule type" value="Genomic_DNA"/>
</dbReference>
<reference evidence="2" key="2">
    <citation type="submission" date="2020-09" db="EMBL/GenBank/DDBJ databases">
        <authorList>
            <person name="Sun Q."/>
            <person name="Zhou Y."/>
        </authorList>
    </citation>
    <scope>NUCLEOTIDE SEQUENCE</scope>
    <source>
        <strain evidence="2">CGMCC 4.7308</strain>
    </source>
</reference>
<reference evidence="2" key="1">
    <citation type="journal article" date="2014" name="Int. J. Syst. Evol. Microbiol.">
        <title>Complete genome sequence of Corynebacterium casei LMG S-19264T (=DSM 44701T), isolated from a smear-ripened cheese.</title>
        <authorList>
            <consortium name="US DOE Joint Genome Institute (JGI-PGF)"/>
            <person name="Walter F."/>
            <person name="Albersmeier A."/>
            <person name="Kalinowski J."/>
            <person name="Ruckert C."/>
        </authorList>
    </citation>
    <scope>NUCLEOTIDE SEQUENCE</scope>
    <source>
        <strain evidence="2">CGMCC 4.7308</strain>
    </source>
</reference>
<proteinExistence type="predicted"/>
<evidence type="ECO:0000313" key="3">
    <source>
        <dbReference type="Proteomes" id="UP000655208"/>
    </source>
</evidence>
<dbReference type="Pfam" id="PF24838">
    <property type="entry name" value="8xMP"/>
    <property type="match status" value="1"/>
</dbReference>